<evidence type="ECO:0000259" key="3">
    <source>
        <dbReference type="Pfam" id="PF25906"/>
    </source>
</evidence>
<sequence>MPMTPSSLPAAPTQQWGAVPPPAAAVPPLPRRSPDDPGQDAMRLWASLPRDLAIRFTPRVNPLARAILREVQRAVPEYRRPLEGGFGRVITQGVRQSVLQCLESVGATVPAAVPVDAWAAVFRNLGKIEFQEGRSLDCLQTAYRVGGQVAWQHISDFARATGMSTEALCTGAEAVFAYVNEISALSIEGYTSARARAAGTRVRRRRRLVELLLSDPSPAPGAVAAQAETAEWTLPAEVTVVALEPRPGRAPDIPPDLHPEVLTVLDGDEPCLVTGDPRRDLRDLAAVFPGRRMVVGPTVRTADASRSLVWAQRTLRLVQRGILPDAQVTRCTDHLSTLWLLADEFLIRELCARSLEPLAGLTPKQRARLGETLLVWLQTRGGSAPEIGKRLGVHPQTVRYRMRQIVDLFGARLDNPDDRLDLEIALRAEALLSS</sequence>
<feature type="compositionally biased region" description="Polar residues" evidence="1">
    <location>
        <begin position="1"/>
        <end position="16"/>
    </location>
</feature>
<dbReference type="PANTHER" id="PTHR33744:SF1">
    <property type="entry name" value="DNA-BINDING TRANSCRIPTIONAL ACTIVATOR ADER"/>
    <property type="match status" value="1"/>
</dbReference>
<keyword evidence="5" id="KW-1185">Reference proteome</keyword>
<feature type="domain" description="PucR C-terminal helix-turn-helix" evidence="2">
    <location>
        <begin position="370"/>
        <end position="428"/>
    </location>
</feature>
<dbReference type="Proteomes" id="UP000581769">
    <property type="component" value="Unassembled WGS sequence"/>
</dbReference>
<dbReference type="InterPro" id="IPR042070">
    <property type="entry name" value="PucR_C-HTH_sf"/>
</dbReference>
<evidence type="ECO:0000256" key="1">
    <source>
        <dbReference type="SAM" id="MobiDB-lite"/>
    </source>
</evidence>
<evidence type="ECO:0000259" key="2">
    <source>
        <dbReference type="Pfam" id="PF13556"/>
    </source>
</evidence>
<gene>
    <name evidence="4" type="ORF">BJY18_006199</name>
</gene>
<dbReference type="PANTHER" id="PTHR33744">
    <property type="entry name" value="CARBOHYDRATE DIACID REGULATOR"/>
    <property type="match status" value="1"/>
</dbReference>
<protein>
    <recommendedName>
        <fullName evidence="6">PucR C-terminal helix-turn-helix domain-containing protein</fullName>
    </recommendedName>
</protein>
<organism evidence="4 5">
    <name type="scientific">Amycolatopsis jiangsuensis</name>
    <dbReference type="NCBI Taxonomy" id="1181879"/>
    <lineage>
        <taxon>Bacteria</taxon>
        <taxon>Bacillati</taxon>
        <taxon>Actinomycetota</taxon>
        <taxon>Actinomycetes</taxon>
        <taxon>Pseudonocardiales</taxon>
        <taxon>Pseudonocardiaceae</taxon>
        <taxon>Amycolatopsis</taxon>
    </lineage>
</organism>
<dbReference type="AlphaFoldDB" id="A0A840J5N6"/>
<dbReference type="Pfam" id="PF25906">
    <property type="entry name" value="PucR-like_N"/>
    <property type="match status" value="1"/>
</dbReference>
<dbReference type="InterPro" id="IPR058663">
    <property type="entry name" value="PucR-like_N"/>
</dbReference>
<evidence type="ECO:0008006" key="6">
    <source>
        <dbReference type="Google" id="ProtNLM"/>
    </source>
</evidence>
<dbReference type="InterPro" id="IPR051448">
    <property type="entry name" value="CdaR-like_regulators"/>
</dbReference>
<dbReference type="InterPro" id="IPR025736">
    <property type="entry name" value="PucR_C-HTH_dom"/>
</dbReference>
<dbReference type="Pfam" id="PF13556">
    <property type="entry name" value="HTH_30"/>
    <property type="match status" value="1"/>
</dbReference>
<dbReference type="EMBL" id="JACHMG010000001">
    <property type="protein sequence ID" value="MBB4688714.1"/>
    <property type="molecule type" value="Genomic_DNA"/>
</dbReference>
<feature type="compositionally biased region" description="Pro residues" evidence="1">
    <location>
        <begin position="19"/>
        <end position="31"/>
    </location>
</feature>
<feature type="region of interest" description="Disordered" evidence="1">
    <location>
        <begin position="1"/>
        <end position="41"/>
    </location>
</feature>
<evidence type="ECO:0000313" key="4">
    <source>
        <dbReference type="EMBL" id="MBB4688714.1"/>
    </source>
</evidence>
<proteinExistence type="predicted"/>
<evidence type="ECO:0000313" key="5">
    <source>
        <dbReference type="Proteomes" id="UP000581769"/>
    </source>
</evidence>
<comment type="caution">
    <text evidence="4">The sequence shown here is derived from an EMBL/GenBank/DDBJ whole genome shotgun (WGS) entry which is preliminary data.</text>
</comment>
<dbReference type="Gene3D" id="1.10.10.2840">
    <property type="entry name" value="PucR C-terminal helix-turn-helix domain"/>
    <property type="match status" value="1"/>
</dbReference>
<accession>A0A840J5N6</accession>
<feature type="domain" description="PucR-like N-terminal" evidence="3">
    <location>
        <begin position="45"/>
        <end position="213"/>
    </location>
</feature>
<reference evidence="4 5" key="1">
    <citation type="submission" date="2020-08" db="EMBL/GenBank/DDBJ databases">
        <title>Sequencing the genomes of 1000 actinobacteria strains.</title>
        <authorList>
            <person name="Klenk H.-P."/>
        </authorList>
    </citation>
    <scope>NUCLEOTIDE SEQUENCE [LARGE SCALE GENOMIC DNA]</scope>
    <source>
        <strain evidence="4 5">DSM 45859</strain>
    </source>
</reference>
<name>A0A840J5N6_9PSEU</name>